<evidence type="ECO:0000256" key="9">
    <source>
        <dbReference type="ARBA" id="ARBA00029829"/>
    </source>
</evidence>
<keyword evidence="7 11" id="KW-0472">Membrane</keyword>
<evidence type="ECO:0000256" key="2">
    <source>
        <dbReference type="ARBA" id="ARBA00004236"/>
    </source>
</evidence>
<gene>
    <name evidence="14" type="ORF">JOF56_003595</name>
</gene>
<dbReference type="Pfam" id="PF10099">
    <property type="entry name" value="RskA_C"/>
    <property type="match status" value="1"/>
</dbReference>
<feature type="domain" description="Putative zinc-finger" evidence="13">
    <location>
        <begin position="4"/>
        <end position="36"/>
    </location>
</feature>
<evidence type="ECO:0000256" key="1">
    <source>
        <dbReference type="ARBA" id="ARBA00004167"/>
    </source>
</evidence>
<keyword evidence="8" id="KW-0804">Transcription</keyword>
<evidence type="ECO:0000256" key="5">
    <source>
        <dbReference type="ARBA" id="ARBA00022989"/>
    </source>
</evidence>
<dbReference type="Pfam" id="PF13490">
    <property type="entry name" value="zf-HC2"/>
    <property type="match status" value="1"/>
</dbReference>
<proteinExistence type="predicted"/>
<dbReference type="PANTHER" id="PTHR37461:SF1">
    <property type="entry name" value="ANTI-SIGMA-K FACTOR RSKA"/>
    <property type="match status" value="1"/>
</dbReference>
<evidence type="ECO:0000259" key="12">
    <source>
        <dbReference type="Pfam" id="PF10099"/>
    </source>
</evidence>
<name>A0ABS4TGR1_9PSEU</name>
<evidence type="ECO:0000313" key="14">
    <source>
        <dbReference type="EMBL" id="MBP2323210.1"/>
    </source>
</evidence>
<evidence type="ECO:0000256" key="3">
    <source>
        <dbReference type="ARBA" id="ARBA00022475"/>
    </source>
</evidence>
<dbReference type="RefSeq" id="WP_209639231.1">
    <property type="nucleotide sequence ID" value="NZ_JAGINW010000001.1"/>
</dbReference>
<sequence length="244" mass="25545">MNNDVHTLTGAYVLDALSEMERRAFEDHMSGCPACHQEVAELRETTARLGTATAAYPPPQLWNKVLTATVQARQLPPLAVDRVVVRPKRWGTRVAVFAAAASIVGAAGVGVGWYVSNNNLQEQLAQSQSELNKLQSVLIGPDVKVLASPIDGGGTAVALVSARQNKMVMSLVNAAPLPSNKAYQLWYVKGQGQPTSAGLIHASNGSIAANDLSPAAGATALALTVEPSNGSTSPTTNPVMQVKL</sequence>
<feature type="domain" description="Anti-sigma K factor RskA C-terminal" evidence="12">
    <location>
        <begin position="98"/>
        <end position="239"/>
    </location>
</feature>
<keyword evidence="4 11" id="KW-0812">Transmembrane</keyword>
<protein>
    <recommendedName>
        <fullName evidence="10">Regulator of SigK</fullName>
    </recommendedName>
    <alternativeName>
        <fullName evidence="9">Sigma-K anti-sigma factor RskA</fullName>
    </alternativeName>
</protein>
<dbReference type="InterPro" id="IPR041916">
    <property type="entry name" value="Anti_sigma_zinc_sf"/>
</dbReference>
<keyword evidence="5 11" id="KW-1133">Transmembrane helix</keyword>
<evidence type="ECO:0000256" key="6">
    <source>
        <dbReference type="ARBA" id="ARBA00023015"/>
    </source>
</evidence>
<keyword evidence="15" id="KW-1185">Reference proteome</keyword>
<keyword evidence="3" id="KW-1003">Cell membrane</keyword>
<evidence type="ECO:0000256" key="8">
    <source>
        <dbReference type="ARBA" id="ARBA00023163"/>
    </source>
</evidence>
<comment type="subcellular location">
    <subcellularLocation>
        <location evidence="2">Cell membrane</location>
    </subcellularLocation>
    <subcellularLocation>
        <location evidence="1">Membrane</location>
        <topology evidence="1">Single-pass membrane protein</topology>
    </subcellularLocation>
</comment>
<evidence type="ECO:0000256" key="4">
    <source>
        <dbReference type="ARBA" id="ARBA00022692"/>
    </source>
</evidence>
<keyword evidence="6" id="KW-0805">Transcription regulation</keyword>
<dbReference type="Proteomes" id="UP001519332">
    <property type="component" value="Unassembled WGS sequence"/>
</dbReference>
<dbReference type="InterPro" id="IPR018764">
    <property type="entry name" value="RskA_C"/>
</dbReference>
<evidence type="ECO:0000256" key="7">
    <source>
        <dbReference type="ARBA" id="ARBA00023136"/>
    </source>
</evidence>
<comment type="caution">
    <text evidence="14">The sequence shown here is derived from an EMBL/GenBank/DDBJ whole genome shotgun (WGS) entry which is preliminary data.</text>
</comment>
<evidence type="ECO:0000259" key="13">
    <source>
        <dbReference type="Pfam" id="PF13490"/>
    </source>
</evidence>
<dbReference type="InterPro" id="IPR027383">
    <property type="entry name" value="Znf_put"/>
</dbReference>
<feature type="transmembrane region" description="Helical" evidence="11">
    <location>
        <begin position="94"/>
        <end position="115"/>
    </location>
</feature>
<evidence type="ECO:0000256" key="10">
    <source>
        <dbReference type="ARBA" id="ARBA00030803"/>
    </source>
</evidence>
<evidence type="ECO:0000256" key="11">
    <source>
        <dbReference type="SAM" id="Phobius"/>
    </source>
</evidence>
<evidence type="ECO:0000313" key="15">
    <source>
        <dbReference type="Proteomes" id="UP001519332"/>
    </source>
</evidence>
<dbReference type="InterPro" id="IPR051474">
    <property type="entry name" value="Anti-sigma-K/W_factor"/>
</dbReference>
<reference evidence="14 15" key="1">
    <citation type="submission" date="2021-03" db="EMBL/GenBank/DDBJ databases">
        <title>Sequencing the genomes of 1000 actinobacteria strains.</title>
        <authorList>
            <person name="Klenk H.-P."/>
        </authorList>
    </citation>
    <scope>NUCLEOTIDE SEQUENCE [LARGE SCALE GENOMIC DNA]</scope>
    <source>
        <strain evidence="14 15">DSM 46670</strain>
    </source>
</reference>
<dbReference type="EMBL" id="JAGINW010000001">
    <property type="protein sequence ID" value="MBP2323210.1"/>
    <property type="molecule type" value="Genomic_DNA"/>
</dbReference>
<organism evidence="14 15">
    <name type="scientific">Kibdelosporangium banguiense</name>
    <dbReference type="NCBI Taxonomy" id="1365924"/>
    <lineage>
        <taxon>Bacteria</taxon>
        <taxon>Bacillati</taxon>
        <taxon>Actinomycetota</taxon>
        <taxon>Actinomycetes</taxon>
        <taxon>Pseudonocardiales</taxon>
        <taxon>Pseudonocardiaceae</taxon>
        <taxon>Kibdelosporangium</taxon>
    </lineage>
</organism>
<dbReference type="PANTHER" id="PTHR37461">
    <property type="entry name" value="ANTI-SIGMA-K FACTOR RSKA"/>
    <property type="match status" value="1"/>
</dbReference>
<dbReference type="Gene3D" id="1.10.10.1320">
    <property type="entry name" value="Anti-sigma factor, zinc-finger domain"/>
    <property type="match status" value="1"/>
</dbReference>
<accession>A0ABS4TGR1</accession>